<dbReference type="GO" id="GO:0016887">
    <property type="term" value="F:ATP hydrolysis activity"/>
    <property type="evidence" value="ECO:0007669"/>
    <property type="project" value="InterPro"/>
</dbReference>
<dbReference type="InterPro" id="IPR014790">
    <property type="entry name" value="MutL_C"/>
</dbReference>
<comment type="similarity">
    <text evidence="1 5">Belongs to the DNA mismatch repair MutL/HexB family.</text>
</comment>
<dbReference type="FunFam" id="3.30.565.10:FF:000003">
    <property type="entry name" value="DNA mismatch repair endonuclease MutL"/>
    <property type="match status" value="1"/>
</dbReference>
<dbReference type="InterPro" id="IPR014721">
    <property type="entry name" value="Ribsml_uS5_D2-typ_fold_subgr"/>
</dbReference>
<dbReference type="InterPro" id="IPR037198">
    <property type="entry name" value="MutL_C_sf"/>
</dbReference>
<evidence type="ECO:0000259" key="7">
    <source>
        <dbReference type="SMART" id="SM00853"/>
    </source>
</evidence>
<evidence type="ECO:0000259" key="8">
    <source>
        <dbReference type="SMART" id="SM01340"/>
    </source>
</evidence>
<dbReference type="InterPro" id="IPR020568">
    <property type="entry name" value="Ribosomal_Su5_D2-typ_SF"/>
</dbReference>
<dbReference type="InterPro" id="IPR036890">
    <property type="entry name" value="HATPase_C_sf"/>
</dbReference>
<feature type="compositionally biased region" description="Basic and acidic residues" evidence="6">
    <location>
        <begin position="386"/>
        <end position="397"/>
    </location>
</feature>
<dbReference type="InterPro" id="IPR042120">
    <property type="entry name" value="MutL_C_dimsub"/>
</dbReference>
<dbReference type="PANTHER" id="PTHR10073:SF12">
    <property type="entry name" value="DNA MISMATCH REPAIR PROTEIN MLH1"/>
    <property type="match status" value="1"/>
</dbReference>
<dbReference type="InterPro" id="IPR038973">
    <property type="entry name" value="MutL/Mlh/Pms-like"/>
</dbReference>
<dbReference type="InterPro" id="IPR014762">
    <property type="entry name" value="DNA_mismatch_repair_CS"/>
</dbReference>
<feature type="compositionally biased region" description="Low complexity" evidence="6">
    <location>
        <begin position="398"/>
        <end position="412"/>
    </location>
</feature>
<evidence type="ECO:0000256" key="6">
    <source>
        <dbReference type="SAM" id="MobiDB-lite"/>
    </source>
</evidence>
<dbReference type="Gene3D" id="3.30.230.10">
    <property type="match status" value="1"/>
</dbReference>
<dbReference type="HAMAP" id="MF_00149">
    <property type="entry name" value="DNA_mis_repair"/>
    <property type="match status" value="1"/>
</dbReference>
<dbReference type="SMART" id="SM00853">
    <property type="entry name" value="MutL_C"/>
    <property type="match status" value="1"/>
</dbReference>
<dbReference type="InterPro" id="IPR002099">
    <property type="entry name" value="MutL/Mlh/PMS"/>
</dbReference>
<dbReference type="GO" id="GO:0140664">
    <property type="term" value="F:ATP-dependent DNA damage sensor activity"/>
    <property type="evidence" value="ECO:0007669"/>
    <property type="project" value="InterPro"/>
</dbReference>
<dbReference type="GO" id="GO:0030983">
    <property type="term" value="F:mismatched DNA binding"/>
    <property type="evidence" value="ECO:0007669"/>
    <property type="project" value="InterPro"/>
</dbReference>
<feature type="region of interest" description="Disordered" evidence="6">
    <location>
        <begin position="329"/>
        <end position="363"/>
    </location>
</feature>
<dbReference type="NCBIfam" id="TIGR00585">
    <property type="entry name" value="mutl"/>
    <property type="match status" value="1"/>
</dbReference>
<dbReference type="Pfam" id="PF01119">
    <property type="entry name" value="DNA_mis_repair"/>
    <property type="match status" value="1"/>
</dbReference>
<sequence length="642" mass="70615">MAPVRILPEILTNKIAAGEVVERPSSVLKELVENSLDAKSTRIVVDVKKGGRSLIQVADNGEGMDKDDALLCLERYATSKIYTDDDLFSISTLGFRGEALPSIGSVSRLTLITRKKDNPAGTKVVMQGGKIVNVSEIGAPPGTMISVADLFYNVPARRKFLKTVATEMGHIADTMSAMALGWPETAFELVHNDRKLFSWPAAQDPQDRIADVLGKDVAPGLIRFSKKEPEVSIEGCLAMPEFSRTTKRGLYIFVNGRLVKDKLVTHALMEGYKGRLMKGKYPVAVVFLRVPPDQVDVNVHPAKAEVRFVNGAMVHQALSSTVKESLDALDQTPWKSPPKTPVRTEASEDLLRQPPSQASFSSYVKEEPSWIKAAAATPPQAPMYRPEPRFDAPRESQRPSAPSSRPGAPSAQPREESSFSRPAPPVPDPGSDRPEPQSATQSQSEAPQDGVSDLKALGQFANAYVICRSSKGLLIVDQHAAHERILFEQFKRHMEVGGIEIQNLLIPETFELSHIEAEILDRILPDLQKTGMDVDRFSGRTFVVKAAPAMLADSDIGKMVQEMVEKVAEAGGNAHFFDALDECLIVMACHGSVRAHQSLSIQEMDALLKQLEACERPSQCPHGRPTWLLWTEYDLERAFKRK</sequence>
<dbReference type="CDD" id="cd00782">
    <property type="entry name" value="MutL_Trans"/>
    <property type="match status" value="1"/>
</dbReference>
<dbReference type="PANTHER" id="PTHR10073">
    <property type="entry name" value="DNA MISMATCH REPAIR PROTEIN MLH, PMS, MUTL"/>
    <property type="match status" value="1"/>
</dbReference>
<dbReference type="CDD" id="cd16926">
    <property type="entry name" value="HATPase_MutL-MLH-PMS-like"/>
    <property type="match status" value="1"/>
</dbReference>
<dbReference type="Pfam" id="PF13589">
    <property type="entry name" value="HATPase_c_3"/>
    <property type="match status" value="1"/>
</dbReference>
<dbReference type="Gene3D" id="3.30.1370.100">
    <property type="entry name" value="MutL, C-terminal domain, regulatory subdomain"/>
    <property type="match status" value="1"/>
</dbReference>
<gene>
    <name evidence="5" type="primary">mutL</name>
    <name evidence="9" type="ORF">SAMN02745216_03259</name>
</gene>
<dbReference type="InterPro" id="IPR013507">
    <property type="entry name" value="DNA_mismatch_S5_2-like"/>
</dbReference>
<dbReference type="PROSITE" id="PS00058">
    <property type="entry name" value="DNA_MISMATCH_REPAIR_1"/>
    <property type="match status" value="1"/>
</dbReference>
<dbReference type="SMART" id="SM01340">
    <property type="entry name" value="DNA_mis_repair"/>
    <property type="match status" value="1"/>
</dbReference>
<protein>
    <recommendedName>
        <fullName evidence="2 5">DNA mismatch repair protein MutL</fullName>
    </recommendedName>
</protein>
<dbReference type="STRING" id="1121393.SAMN02745216_03259"/>
<evidence type="ECO:0000313" key="9">
    <source>
        <dbReference type="EMBL" id="SHK31847.1"/>
    </source>
</evidence>
<proteinExistence type="inferred from homology"/>
<dbReference type="Proteomes" id="UP000183994">
    <property type="component" value="Unassembled WGS sequence"/>
</dbReference>
<evidence type="ECO:0000256" key="3">
    <source>
        <dbReference type="ARBA" id="ARBA00022763"/>
    </source>
</evidence>
<dbReference type="SUPFAM" id="SSF118116">
    <property type="entry name" value="DNA mismatch repair protein MutL"/>
    <property type="match status" value="1"/>
</dbReference>
<feature type="compositionally biased region" description="Polar residues" evidence="6">
    <location>
        <begin position="437"/>
        <end position="446"/>
    </location>
</feature>
<keyword evidence="3 5" id="KW-0227">DNA damage</keyword>
<keyword evidence="4 5" id="KW-0234">DNA repair</keyword>
<comment type="function">
    <text evidence="5">This protein is involved in the repair of mismatches in DNA. It is required for dam-dependent methyl-directed DNA mismatch repair. May act as a 'molecular matchmaker', a protein that promotes the formation of a stable complex between two or more DNA-binding proteins in an ATP-dependent manner without itself being part of a final effector complex.</text>
</comment>
<evidence type="ECO:0000256" key="4">
    <source>
        <dbReference type="ARBA" id="ARBA00023204"/>
    </source>
</evidence>
<dbReference type="EMBL" id="FQZU01000022">
    <property type="protein sequence ID" value="SHK31847.1"/>
    <property type="molecule type" value="Genomic_DNA"/>
</dbReference>
<dbReference type="InterPro" id="IPR042121">
    <property type="entry name" value="MutL_C_regsub"/>
</dbReference>
<dbReference type="GO" id="GO:0005524">
    <property type="term" value="F:ATP binding"/>
    <property type="evidence" value="ECO:0007669"/>
    <property type="project" value="InterPro"/>
</dbReference>
<feature type="domain" description="MutL C-terminal dimerisation" evidence="7">
    <location>
        <begin position="456"/>
        <end position="599"/>
    </location>
</feature>
<dbReference type="SUPFAM" id="SSF54211">
    <property type="entry name" value="Ribosomal protein S5 domain 2-like"/>
    <property type="match status" value="1"/>
</dbReference>
<organism evidence="9 10">
    <name type="scientific">Desulfatibacillum alkenivorans DSM 16219</name>
    <dbReference type="NCBI Taxonomy" id="1121393"/>
    <lineage>
        <taxon>Bacteria</taxon>
        <taxon>Pseudomonadati</taxon>
        <taxon>Thermodesulfobacteriota</taxon>
        <taxon>Desulfobacteria</taxon>
        <taxon>Desulfobacterales</taxon>
        <taxon>Desulfatibacillaceae</taxon>
        <taxon>Desulfatibacillum</taxon>
    </lineage>
</organism>
<keyword evidence="10" id="KW-1185">Reference proteome</keyword>
<dbReference type="GO" id="GO:0032300">
    <property type="term" value="C:mismatch repair complex"/>
    <property type="evidence" value="ECO:0007669"/>
    <property type="project" value="InterPro"/>
</dbReference>
<dbReference type="OrthoDB" id="9763467at2"/>
<evidence type="ECO:0000256" key="5">
    <source>
        <dbReference type="HAMAP-Rule" id="MF_00149"/>
    </source>
</evidence>
<feature type="region of interest" description="Disordered" evidence="6">
    <location>
        <begin position="375"/>
        <end position="450"/>
    </location>
</feature>
<dbReference type="GO" id="GO:0006298">
    <property type="term" value="P:mismatch repair"/>
    <property type="evidence" value="ECO:0007669"/>
    <property type="project" value="UniProtKB-UniRule"/>
</dbReference>
<dbReference type="RefSeq" id="WP_073477323.1">
    <property type="nucleotide sequence ID" value="NZ_FQZU01000022.1"/>
</dbReference>
<dbReference type="Gene3D" id="3.30.565.10">
    <property type="entry name" value="Histidine kinase-like ATPase, C-terminal domain"/>
    <property type="match status" value="1"/>
</dbReference>
<evidence type="ECO:0000313" key="10">
    <source>
        <dbReference type="Proteomes" id="UP000183994"/>
    </source>
</evidence>
<dbReference type="Pfam" id="PF08676">
    <property type="entry name" value="MutL_C"/>
    <property type="match status" value="1"/>
</dbReference>
<dbReference type="InterPro" id="IPR020667">
    <property type="entry name" value="DNA_mismatch_repair_MutL"/>
</dbReference>
<name>A0A1M6RHL3_9BACT</name>
<dbReference type="Gene3D" id="3.30.1540.20">
    <property type="entry name" value="MutL, C-terminal domain, dimerisation subdomain"/>
    <property type="match status" value="1"/>
</dbReference>
<dbReference type="SUPFAM" id="SSF55874">
    <property type="entry name" value="ATPase domain of HSP90 chaperone/DNA topoisomerase II/histidine kinase"/>
    <property type="match status" value="1"/>
</dbReference>
<accession>A0A1M6RHL3</accession>
<dbReference type="AlphaFoldDB" id="A0A1M6RHL3"/>
<reference evidence="10" key="1">
    <citation type="submission" date="2016-11" db="EMBL/GenBank/DDBJ databases">
        <authorList>
            <person name="Varghese N."/>
            <person name="Submissions S."/>
        </authorList>
    </citation>
    <scope>NUCLEOTIDE SEQUENCE [LARGE SCALE GENOMIC DNA]</scope>
    <source>
        <strain evidence="10">DSM 16219</strain>
    </source>
</reference>
<evidence type="ECO:0000256" key="2">
    <source>
        <dbReference type="ARBA" id="ARBA00021975"/>
    </source>
</evidence>
<feature type="domain" description="DNA mismatch repair protein S5" evidence="8">
    <location>
        <begin position="209"/>
        <end position="327"/>
    </location>
</feature>
<evidence type="ECO:0000256" key="1">
    <source>
        <dbReference type="ARBA" id="ARBA00006082"/>
    </source>
</evidence>